<proteinExistence type="predicted"/>
<name>A0A5M3T4U7_LIMPL</name>
<sequence length="37" mass="4301">MLAQLLKIDTQLTSRRDGSWLWAISAIAKIIDCFQFF</sequence>
<accession>A0A5M3T4U7</accession>
<evidence type="ECO:0008006" key="3">
    <source>
        <dbReference type="Google" id="ProtNLM"/>
    </source>
</evidence>
<comment type="caution">
    <text evidence="1">The sequence shown here is derived from an EMBL/GenBank/DDBJ whole genome shotgun (WGS) entry which is preliminary data.</text>
</comment>
<protein>
    <recommendedName>
        <fullName evidence="3">Transposase</fullName>
    </recommendedName>
</protein>
<evidence type="ECO:0000313" key="1">
    <source>
        <dbReference type="EMBL" id="GCE92910.1"/>
    </source>
</evidence>
<organism evidence="1 2">
    <name type="scientific">Limnospira platensis NIES-46</name>
    <dbReference type="NCBI Taxonomy" id="1236695"/>
    <lineage>
        <taxon>Bacteria</taxon>
        <taxon>Bacillati</taxon>
        <taxon>Cyanobacteriota</taxon>
        <taxon>Cyanophyceae</taxon>
        <taxon>Oscillatoriophycideae</taxon>
        <taxon>Oscillatoriales</taxon>
        <taxon>Sirenicapillariaceae</taxon>
        <taxon>Limnospira</taxon>
    </lineage>
</organism>
<reference evidence="1 2" key="1">
    <citation type="journal article" date="2019" name="J Genomics">
        <title>The Draft Genome of a Hydrogen-producing Cyanobacterium, Arthrospira platensis NIES-46.</title>
        <authorList>
            <person name="Suzuki S."/>
            <person name="Yamaguchi H."/>
            <person name="Kawachi M."/>
        </authorList>
    </citation>
    <scope>NUCLEOTIDE SEQUENCE [LARGE SCALE GENOMIC DNA]</scope>
    <source>
        <strain evidence="1 2">NIES-46</strain>
    </source>
</reference>
<dbReference type="EMBL" id="BIMW01000055">
    <property type="protein sequence ID" value="GCE92910.1"/>
    <property type="molecule type" value="Genomic_DNA"/>
</dbReference>
<gene>
    <name evidence="1" type="ORF">NIES46_09580</name>
</gene>
<evidence type="ECO:0000313" key="2">
    <source>
        <dbReference type="Proteomes" id="UP000326169"/>
    </source>
</evidence>
<dbReference type="Proteomes" id="UP000326169">
    <property type="component" value="Unassembled WGS sequence"/>
</dbReference>
<keyword evidence="2" id="KW-1185">Reference proteome</keyword>